<proteinExistence type="predicted"/>
<dbReference type="SUPFAM" id="SSF63829">
    <property type="entry name" value="Calcium-dependent phosphotriesterase"/>
    <property type="match status" value="1"/>
</dbReference>
<dbReference type="GeneID" id="31013775"/>
<dbReference type="InterPro" id="IPR011042">
    <property type="entry name" value="6-blade_b-propeller_TolB-like"/>
</dbReference>
<keyword evidence="4" id="KW-1185">Reference proteome</keyword>
<evidence type="ECO:0000259" key="2">
    <source>
        <dbReference type="Pfam" id="PF22917"/>
    </source>
</evidence>
<sequence length="852" mass="94807">MNTLYVPSTAKVAFVSGANGISGHAIVEQLIRKPKTEWRKIVISSRRALPNYWIDPRIEFVAVDFLDEKEKVAAKLEHVCRDVTHAFYTSYIHTDDFQKLKEMNVPLFRNFIDVVDAVCPSLERVCLQTGGKHYGAHLGPVRVPLTEDIPRYDDEGFNFYYPQEDYLFEVQKRRGTWSHNIIRPNGIVGFTPHSNGMSEALTVALYFLINRELGGDGMFPGNKYFYDCIDDMSYAPSIADMSIWAVTQDHCKDEAFNHTNGDVIVWRYFWPQLGKYFGLNVADPKFEKTKERANTLDNEIDMYEWAKDKKPVWEAIVKKYGGKAEAIEWGTWGFFMWATGKSWLTIGTTAKARKFGWGRIDDTYESWIETFRSLENAGIIPRITDIPASKLWHVRVSLVRNGESGTLLRWCRTWTLHPAPHAILYEESMAPSPRSPLVAASTPSRMWTSLVCQLLILSGARATRTSIPRACDEPSAANIACVARYDSVMNYPFSSLAGGESTTTTTNSSSDLSSPAVQNASFIVFDARGREILGAAPSLEHIFTTTPGLIQEAPVYVPELNAIIFSTFSPDVFPQSIIYLNGTQPRLSTFYADPPVWGVNGGRYRDGKIYWAVAGSGEAQSPNKTVGQAPGIYTLDPITKKSSVLLNNYFGVQFNSPDDLVIDDNGDIFFTDPWYGWAMGFAPTPALHPSTWRFRPSTGAVSVVDNTVDQPNGIGMAPDGAKLYITDTGNNIINASVTGIVYNSTNTHCVWAFDVNSSPAGSWCGNRRPLWCTEAVGHDGFHVAGNGYLVGAAGTGVDVISEWGELLLRIQTDFTVNNVQFAGPQLDELWLFGMGSISRVQWNLTGMPYARS</sequence>
<dbReference type="InterPro" id="IPR036291">
    <property type="entry name" value="NAD(P)-bd_dom_sf"/>
</dbReference>
<dbReference type="CDD" id="cd08948">
    <property type="entry name" value="5beta-POR_like_SDR_a"/>
    <property type="match status" value="1"/>
</dbReference>
<name>A0A1J9R0T6_9PEZI</name>
<evidence type="ECO:0000259" key="1">
    <source>
        <dbReference type="Pfam" id="PF08450"/>
    </source>
</evidence>
<evidence type="ECO:0000313" key="4">
    <source>
        <dbReference type="Proteomes" id="UP000183809"/>
    </source>
</evidence>
<comment type="caution">
    <text evidence="3">The sequence shown here is derived from an EMBL/GenBank/DDBJ whole genome shotgun (WGS) entry which is preliminary data.</text>
</comment>
<dbReference type="RefSeq" id="XP_020130118.1">
    <property type="nucleotide sequence ID" value="XM_020273514.1"/>
</dbReference>
<dbReference type="SUPFAM" id="SSF51735">
    <property type="entry name" value="NAD(P)-binding Rossmann-fold domains"/>
    <property type="match status" value="1"/>
</dbReference>
<dbReference type="EMBL" id="MNUE01000027">
    <property type="protein sequence ID" value="OJD33858.1"/>
    <property type="molecule type" value="Genomic_DNA"/>
</dbReference>
<feature type="domain" description="SMP-30/Gluconolactonase/LRE-like region" evidence="1">
    <location>
        <begin position="625"/>
        <end position="831"/>
    </location>
</feature>
<dbReference type="OrthoDB" id="423498at2759"/>
<dbReference type="PANTHER" id="PTHR32487">
    <property type="entry name" value="3-OXO-DELTA(4,5)-STEROID 5-BETA-REDUCTASE"/>
    <property type="match status" value="1"/>
</dbReference>
<feature type="domain" description="PRISE-like Rossmann-fold" evidence="2">
    <location>
        <begin position="13"/>
        <end position="327"/>
    </location>
</feature>
<dbReference type="PANTHER" id="PTHR32487:SF0">
    <property type="entry name" value="3-OXO-DELTA(4,5)-STEROID 5-BETA-REDUCTASE"/>
    <property type="match status" value="1"/>
</dbReference>
<organism evidence="3 4">
    <name type="scientific">Diplodia corticola</name>
    <dbReference type="NCBI Taxonomy" id="236234"/>
    <lineage>
        <taxon>Eukaryota</taxon>
        <taxon>Fungi</taxon>
        <taxon>Dikarya</taxon>
        <taxon>Ascomycota</taxon>
        <taxon>Pezizomycotina</taxon>
        <taxon>Dothideomycetes</taxon>
        <taxon>Dothideomycetes incertae sedis</taxon>
        <taxon>Botryosphaeriales</taxon>
        <taxon>Botryosphaeriaceae</taxon>
        <taxon>Diplodia</taxon>
    </lineage>
</organism>
<accession>A0A1J9R0T6</accession>
<dbReference type="InterPro" id="IPR055222">
    <property type="entry name" value="PRISE-like_Rossmann-fold"/>
</dbReference>
<dbReference type="Proteomes" id="UP000183809">
    <property type="component" value="Unassembled WGS sequence"/>
</dbReference>
<dbReference type="Gene3D" id="3.40.50.720">
    <property type="entry name" value="NAD(P)-binding Rossmann-like Domain"/>
    <property type="match status" value="1"/>
</dbReference>
<protein>
    <submittedName>
        <fullName evidence="3">Nucleoside-diphosphate-sugar epimerase</fullName>
    </submittedName>
</protein>
<dbReference type="STRING" id="236234.A0A1J9R0T6"/>
<dbReference type="Pfam" id="PF08450">
    <property type="entry name" value="SGL"/>
    <property type="match status" value="1"/>
</dbReference>
<dbReference type="Pfam" id="PF22917">
    <property type="entry name" value="PRISE"/>
    <property type="match status" value="1"/>
</dbReference>
<gene>
    <name evidence="3" type="ORF">BKCO1_27000108</name>
</gene>
<dbReference type="AlphaFoldDB" id="A0A1J9R0T6"/>
<dbReference type="Gene3D" id="2.120.10.30">
    <property type="entry name" value="TolB, C-terminal domain"/>
    <property type="match status" value="1"/>
</dbReference>
<reference evidence="3 4" key="1">
    <citation type="submission" date="2016-10" db="EMBL/GenBank/DDBJ databases">
        <title>Proteomics and genomics reveal pathogen-plant mechanisms compatible with a hemibiotrophic lifestyle of Diplodia corticola.</title>
        <authorList>
            <person name="Fernandes I."/>
            <person name="De Jonge R."/>
            <person name="Van De Peer Y."/>
            <person name="Devreese B."/>
            <person name="Alves A."/>
            <person name="Esteves A.C."/>
        </authorList>
    </citation>
    <scope>NUCLEOTIDE SEQUENCE [LARGE SCALE GENOMIC DNA]</scope>
    <source>
        <strain evidence="3 4">CBS 112549</strain>
    </source>
</reference>
<dbReference type="InterPro" id="IPR013658">
    <property type="entry name" value="SGL"/>
</dbReference>
<evidence type="ECO:0000313" key="3">
    <source>
        <dbReference type="EMBL" id="OJD33858.1"/>
    </source>
</evidence>